<sequence>MKKHLIIFLLSIIIFSCSKDEIIEDENNNPNSTNAMVVGYFPSWRFDVNNQINYCKLTHLNLAFANPDSNGNLVMPDISSVVNKAKSENPNIKICISIGGGVLTTEQANNWSNLIDNPQNIPTIVSKIVEYVLNNNLDGVDVDLEWQYVTSGYSNFVINLNTELDKHSKIITAALPGTTKYTNITANALQIFDFIHIMAYDFKGPWKPTDAGQHSSYSHAEQSINFWKNSIGVSGKKLTLGVPFYGYDFTNSSNVSAFTFSSMVSSNTSYADIDNVGSKFYNGRPTIRSKVKLASNKVNGIMIWELGQDSFTEYSLLQTIHKEYSNLGFTTTNLCND</sequence>
<dbReference type="AlphaFoldDB" id="A0A381RGV5"/>
<dbReference type="Gene3D" id="3.40.5.30">
    <property type="entry name" value="(Trans)glycosidases - domain 2"/>
    <property type="match status" value="1"/>
</dbReference>
<dbReference type="Pfam" id="PF00704">
    <property type="entry name" value="Glyco_hydro_18"/>
    <property type="match status" value="1"/>
</dbReference>
<feature type="domain" description="GH18" evidence="1">
    <location>
        <begin position="35"/>
        <end position="327"/>
    </location>
</feature>
<protein>
    <recommendedName>
        <fullName evidence="1">GH18 domain-containing protein</fullName>
    </recommendedName>
</protein>
<evidence type="ECO:0000313" key="2">
    <source>
        <dbReference type="EMBL" id="SUZ90178.1"/>
    </source>
</evidence>
<dbReference type="GO" id="GO:0008061">
    <property type="term" value="F:chitin binding"/>
    <property type="evidence" value="ECO:0007669"/>
    <property type="project" value="InterPro"/>
</dbReference>
<dbReference type="InterPro" id="IPR017853">
    <property type="entry name" value="GH"/>
</dbReference>
<dbReference type="SUPFAM" id="SSF51445">
    <property type="entry name" value="(Trans)glycosidases"/>
    <property type="match status" value="1"/>
</dbReference>
<dbReference type="GO" id="GO:0005576">
    <property type="term" value="C:extracellular region"/>
    <property type="evidence" value="ECO:0007669"/>
    <property type="project" value="TreeGrafter"/>
</dbReference>
<dbReference type="EMBL" id="UINC01001873">
    <property type="protein sequence ID" value="SUZ90178.1"/>
    <property type="molecule type" value="Genomic_DNA"/>
</dbReference>
<evidence type="ECO:0000259" key="1">
    <source>
        <dbReference type="PROSITE" id="PS51910"/>
    </source>
</evidence>
<dbReference type="GO" id="GO:0004568">
    <property type="term" value="F:chitinase activity"/>
    <property type="evidence" value="ECO:0007669"/>
    <property type="project" value="TreeGrafter"/>
</dbReference>
<dbReference type="GO" id="GO:0005975">
    <property type="term" value="P:carbohydrate metabolic process"/>
    <property type="evidence" value="ECO:0007669"/>
    <property type="project" value="InterPro"/>
</dbReference>
<reference evidence="2" key="1">
    <citation type="submission" date="2018-05" db="EMBL/GenBank/DDBJ databases">
        <authorList>
            <person name="Lanie J.A."/>
            <person name="Ng W.-L."/>
            <person name="Kazmierczak K.M."/>
            <person name="Andrzejewski T.M."/>
            <person name="Davidsen T.M."/>
            <person name="Wayne K.J."/>
            <person name="Tettelin H."/>
            <person name="Glass J.I."/>
            <person name="Rusch D."/>
            <person name="Podicherti R."/>
            <person name="Tsui H.-C.T."/>
            <person name="Winkler M.E."/>
        </authorList>
    </citation>
    <scope>NUCLEOTIDE SEQUENCE</scope>
</reference>
<dbReference type="PANTHER" id="PTHR11177">
    <property type="entry name" value="CHITINASE"/>
    <property type="match status" value="1"/>
</dbReference>
<dbReference type="PANTHER" id="PTHR11177:SF317">
    <property type="entry name" value="CHITINASE 12-RELATED"/>
    <property type="match status" value="1"/>
</dbReference>
<name>A0A381RGV5_9ZZZZ</name>
<dbReference type="GO" id="GO:0006032">
    <property type="term" value="P:chitin catabolic process"/>
    <property type="evidence" value="ECO:0007669"/>
    <property type="project" value="TreeGrafter"/>
</dbReference>
<dbReference type="SMART" id="SM00636">
    <property type="entry name" value="Glyco_18"/>
    <property type="match status" value="1"/>
</dbReference>
<dbReference type="Gene3D" id="3.20.20.80">
    <property type="entry name" value="Glycosidases"/>
    <property type="match status" value="1"/>
</dbReference>
<gene>
    <name evidence="2" type="ORF">METZ01_LOCUS43032</name>
</gene>
<dbReference type="InterPro" id="IPR050314">
    <property type="entry name" value="Glycosyl_Hydrlase_18"/>
</dbReference>
<dbReference type="InterPro" id="IPR001223">
    <property type="entry name" value="Glyco_hydro18_cat"/>
</dbReference>
<dbReference type="PROSITE" id="PS51910">
    <property type="entry name" value="GH18_2"/>
    <property type="match status" value="1"/>
</dbReference>
<organism evidence="2">
    <name type="scientific">marine metagenome</name>
    <dbReference type="NCBI Taxonomy" id="408172"/>
    <lineage>
        <taxon>unclassified sequences</taxon>
        <taxon>metagenomes</taxon>
        <taxon>ecological metagenomes</taxon>
    </lineage>
</organism>
<accession>A0A381RGV5</accession>
<dbReference type="PROSITE" id="PS51257">
    <property type="entry name" value="PROKAR_LIPOPROTEIN"/>
    <property type="match status" value="1"/>
</dbReference>
<proteinExistence type="predicted"/>
<dbReference type="InterPro" id="IPR011583">
    <property type="entry name" value="Chitinase_II/V-like_cat"/>
</dbReference>